<accession>A0ABR0K479</accession>
<feature type="non-terminal residue" evidence="2">
    <location>
        <position position="66"/>
    </location>
</feature>
<evidence type="ECO:0000313" key="3">
    <source>
        <dbReference type="Proteomes" id="UP001357485"/>
    </source>
</evidence>
<gene>
    <name evidence="2" type="ORF">LTR16_008148</name>
</gene>
<evidence type="ECO:0000313" key="2">
    <source>
        <dbReference type="EMBL" id="KAK5085132.1"/>
    </source>
</evidence>
<comment type="caution">
    <text evidence="2">The sequence shown here is derived from an EMBL/GenBank/DDBJ whole genome shotgun (WGS) entry which is preliminary data.</text>
</comment>
<reference evidence="2 3" key="1">
    <citation type="submission" date="2023-08" db="EMBL/GenBank/DDBJ databases">
        <title>Black Yeasts Isolated from many extreme environments.</title>
        <authorList>
            <person name="Coleine C."/>
            <person name="Stajich J.E."/>
            <person name="Selbmann L."/>
        </authorList>
    </citation>
    <scope>NUCLEOTIDE SEQUENCE [LARGE SCALE GENOMIC DNA]</scope>
    <source>
        <strain evidence="2 3">CCFEE 536</strain>
    </source>
</reference>
<sequence>MTALVLPPCAGHSSDFGEGVEYTDALKTENTNMDTRTAVSPKKDGTPRGRRRSREGDTADKDSDNS</sequence>
<name>A0ABR0K479_9PEZI</name>
<feature type="compositionally biased region" description="Polar residues" evidence="1">
    <location>
        <begin position="28"/>
        <end position="38"/>
    </location>
</feature>
<evidence type="ECO:0000256" key="1">
    <source>
        <dbReference type="SAM" id="MobiDB-lite"/>
    </source>
</evidence>
<organism evidence="2 3">
    <name type="scientific">Cryomyces antarcticus</name>
    <dbReference type="NCBI Taxonomy" id="329879"/>
    <lineage>
        <taxon>Eukaryota</taxon>
        <taxon>Fungi</taxon>
        <taxon>Dikarya</taxon>
        <taxon>Ascomycota</taxon>
        <taxon>Pezizomycotina</taxon>
        <taxon>Dothideomycetes</taxon>
        <taxon>Dothideomycetes incertae sedis</taxon>
        <taxon>Cryomyces</taxon>
    </lineage>
</organism>
<feature type="region of interest" description="Disordered" evidence="1">
    <location>
        <begin position="27"/>
        <end position="66"/>
    </location>
</feature>
<protein>
    <submittedName>
        <fullName evidence="2">Uncharacterized protein</fullName>
    </submittedName>
</protein>
<feature type="compositionally biased region" description="Basic and acidic residues" evidence="1">
    <location>
        <begin position="54"/>
        <end position="66"/>
    </location>
</feature>
<proteinExistence type="predicted"/>
<dbReference type="EMBL" id="JAVRRA010026496">
    <property type="protein sequence ID" value="KAK5085132.1"/>
    <property type="molecule type" value="Genomic_DNA"/>
</dbReference>
<keyword evidence="3" id="KW-1185">Reference proteome</keyword>
<dbReference type="Proteomes" id="UP001357485">
    <property type="component" value="Unassembled WGS sequence"/>
</dbReference>